<keyword evidence="12" id="KW-1185">Reference proteome</keyword>
<dbReference type="EC" id="3.2.1.4" evidence="9"/>
<feature type="signal peptide" evidence="9">
    <location>
        <begin position="1"/>
        <end position="24"/>
    </location>
</feature>
<dbReference type="AlphaFoldDB" id="A0A8B6CIK1"/>
<comment type="similarity">
    <text evidence="2 8 9">Belongs to the glycosyl hydrolase 9 (cellulase E) family.</text>
</comment>
<keyword evidence="4 9" id="KW-0136">Cellulose degradation</keyword>
<dbReference type="InterPro" id="IPR012341">
    <property type="entry name" value="6hp_glycosidase-like_sf"/>
</dbReference>
<evidence type="ECO:0000256" key="4">
    <source>
        <dbReference type="ARBA" id="ARBA00023001"/>
    </source>
</evidence>
<feature type="domain" description="Glycoside hydrolase family 9" evidence="10">
    <location>
        <begin position="144"/>
        <end position="565"/>
    </location>
</feature>
<comment type="catalytic activity">
    <reaction evidence="1 9">
        <text>Endohydrolysis of (1-&gt;4)-beta-D-glucosidic linkages in cellulose, lichenin and cereal beta-D-glucans.</text>
        <dbReference type="EC" id="3.2.1.4"/>
    </reaction>
</comment>
<dbReference type="InterPro" id="IPR033126">
    <property type="entry name" value="Glyco_hydro_9_Asp/Glu_AS"/>
</dbReference>
<dbReference type="Pfam" id="PF00759">
    <property type="entry name" value="Glyco_hydro_9"/>
    <property type="match status" value="1"/>
</dbReference>
<evidence type="ECO:0000256" key="7">
    <source>
        <dbReference type="ARBA" id="ARBA00023326"/>
    </source>
</evidence>
<name>A0A8B6CIK1_MYTGA</name>
<organism evidence="11 12">
    <name type="scientific">Mytilus galloprovincialis</name>
    <name type="common">Mediterranean mussel</name>
    <dbReference type="NCBI Taxonomy" id="29158"/>
    <lineage>
        <taxon>Eukaryota</taxon>
        <taxon>Metazoa</taxon>
        <taxon>Spiralia</taxon>
        <taxon>Lophotrochozoa</taxon>
        <taxon>Mollusca</taxon>
        <taxon>Bivalvia</taxon>
        <taxon>Autobranchia</taxon>
        <taxon>Pteriomorphia</taxon>
        <taxon>Mytilida</taxon>
        <taxon>Mytiloidea</taxon>
        <taxon>Mytilidae</taxon>
        <taxon>Mytilinae</taxon>
        <taxon>Mytilus</taxon>
    </lineage>
</organism>
<dbReference type="Proteomes" id="UP000596742">
    <property type="component" value="Unassembled WGS sequence"/>
</dbReference>
<evidence type="ECO:0000256" key="6">
    <source>
        <dbReference type="ARBA" id="ARBA00023295"/>
    </source>
</evidence>
<keyword evidence="3 8" id="KW-0378">Hydrolase</keyword>
<evidence type="ECO:0000313" key="12">
    <source>
        <dbReference type="Proteomes" id="UP000596742"/>
    </source>
</evidence>
<proteinExistence type="inferred from homology"/>
<keyword evidence="5 8" id="KW-0119">Carbohydrate metabolism</keyword>
<dbReference type="EMBL" id="UYJE01001899">
    <property type="protein sequence ID" value="VDI06138.1"/>
    <property type="molecule type" value="Genomic_DNA"/>
</dbReference>
<dbReference type="Gene3D" id="1.50.10.10">
    <property type="match status" value="1"/>
</dbReference>
<reference evidence="11" key="1">
    <citation type="submission" date="2018-11" db="EMBL/GenBank/DDBJ databases">
        <authorList>
            <person name="Alioto T."/>
            <person name="Alioto T."/>
        </authorList>
    </citation>
    <scope>NUCLEOTIDE SEQUENCE</scope>
</reference>
<evidence type="ECO:0000256" key="2">
    <source>
        <dbReference type="ARBA" id="ARBA00007072"/>
    </source>
</evidence>
<dbReference type="PANTHER" id="PTHR22298">
    <property type="entry name" value="ENDO-1,4-BETA-GLUCANASE"/>
    <property type="match status" value="1"/>
</dbReference>
<evidence type="ECO:0000256" key="1">
    <source>
        <dbReference type="ARBA" id="ARBA00000966"/>
    </source>
</evidence>
<dbReference type="PROSITE" id="PS00698">
    <property type="entry name" value="GH9_3"/>
    <property type="match status" value="1"/>
</dbReference>
<dbReference type="OrthoDB" id="10257085at2759"/>
<protein>
    <recommendedName>
        <fullName evidence="9">Endoglucanase</fullName>
        <ecNumber evidence="9">3.2.1.4</ecNumber>
    </recommendedName>
</protein>
<keyword evidence="9" id="KW-0732">Signal</keyword>
<feature type="chain" id="PRO_5033105946" description="Endoglucanase" evidence="9">
    <location>
        <begin position="25"/>
        <end position="579"/>
    </location>
</feature>
<dbReference type="SUPFAM" id="SSF48208">
    <property type="entry name" value="Six-hairpin glycosidases"/>
    <property type="match status" value="1"/>
</dbReference>
<keyword evidence="7 8" id="KW-0624">Polysaccharide degradation</keyword>
<evidence type="ECO:0000256" key="3">
    <source>
        <dbReference type="ARBA" id="ARBA00022801"/>
    </source>
</evidence>
<evidence type="ECO:0000256" key="5">
    <source>
        <dbReference type="ARBA" id="ARBA00023277"/>
    </source>
</evidence>
<keyword evidence="6 8" id="KW-0326">Glycosidase</keyword>
<evidence type="ECO:0000259" key="10">
    <source>
        <dbReference type="Pfam" id="PF00759"/>
    </source>
</evidence>
<dbReference type="GO" id="GO:0008810">
    <property type="term" value="F:cellulase activity"/>
    <property type="evidence" value="ECO:0007669"/>
    <property type="project" value="UniProtKB-EC"/>
</dbReference>
<evidence type="ECO:0000256" key="9">
    <source>
        <dbReference type="RuleBase" id="RU361166"/>
    </source>
</evidence>
<accession>A0A8B6CIK1</accession>
<dbReference type="InterPro" id="IPR001701">
    <property type="entry name" value="Glyco_hydro_9"/>
</dbReference>
<feature type="active site" evidence="8">
    <location>
        <position position="553"/>
    </location>
</feature>
<evidence type="ECO:0000313" key="11">
    <source>
        <dbReference type="EMBL" id="VDI06138.1"/>
    </source>
</evidence>
<comment type="caution">
    <text evidence="11">The sequence shown here is derived from an EMBL/GenBank/DDBJ whole genome shotgun (WGS) entry which is preliminary data.</text>
</comment>
<dbReference type="InterPro" id="IPR008928">
    <property type="entry name" value="6-hairpin_glycosidase_sf"/>
</dbReference>
<gene>
    <name evidence="11" type="ORF">MGAL_10B080212</name>
</gene>
<sequence length="579" mass="64237">MTGKIFMLIRWFCVLSVIIGVLDATPMVQVIGKGNGVFKGHFIFNLTEDLVGWKMQIDFSKAVTGLTSPVGLEFVKDSSNETVHYIVNKDHTGIQTTKNQFDIMVEGKTKDGSVPSAQAILQNMGHDTYNVPTPPNNDGTKYNYDEVLMKSIMFYRAQRSGKLPANNKIPWRGDSALNDRGQNGEDLTGGWYDAGDHVKFGFPQASAVTLLTWGLLQYKDAYEASGQLDDMYDCIRWPLEWLLKCHTGQNELYIQVGDGNLDHNFWGRPEDMTMARPSFKVTSDKPGSDVAGEYAAAMAVASMVFKDKDPAFSVKLLNHSKQIYTFGKTYPGIYSQNVKEAGPFYGSDEYKDEMAVGAAMLYLATNNTQYLTDAETYHQHGNQWGQSWGSKFTASMVLLYQITKKDVYKQDIETTFTNWLPGATGPNAVPYTPKGLAFRTKWGSLRHAANNAFMALLAAEAGINPTKYRNWAKSQIGYILGDTGRSYVVGFGVNPPSHEHHRAASCPLIPASCSHDFYDMKYSNPHVLYGAIVGGPGPNDEYDDVRSDYVRNEVAVDYNAGFQGAVAGLKSLHLRNILD</sequence>
<evidence type="ECO:0000256" key="8">
    <source>
        <dbReference type="PROSITE-ProRule" id="PRU10060"/>
    </source>
</evidence>
<feature type="active site" evidence="8">
    <location>
        <position position="544"/>
    </location>
</feature>
<dbReference type="GO" id="GO:0030245">
    <property type="term" value="P:cellulose catabolic process"/>
    <property type="evidence" value="ECO:0007669"/>
    <property type="project" value="UniProtKB-KW"/>
</dbReference>